<evidence type="ECO:0000256" key="2">
    <source>
        <dbReference type="SAM" id="SignalP"/>
    </source>
</evidence>
<feature type="signal peptide" evidence="2">
    <location>
        <begin position="1"/>
        <end position="18"/>
    </location>
</feature>
<dbReference type="HOGENOM" id="CLU_1467771_0_0_1"/>
<dbReference type="EMBL" id="JPKY01000016">
    <property type="protein sequence ID" value="KFH46745.1"/>
    <property type="molecule type" value="Genomic_DNA"/>
</dbReference>
<proteinExistence type="predicted"/>
<dbReference type="OrthoDB" id="5106185at2759"/>
<gene>
    <name evidence="3" type="ORF">ACRE_024310</name>
</gene>
<evidence type="ECO:0000256" key="1">
    <source>
        <dbReference type="SAM" id="MobiDB-lite"/>
    </source>
</evidence>
<dbReference type="Proteomes" id="UP000029964">
    <property type="component" value="Unassembled WGS sequence"/>
</dbReference>
<feature type="compositionally biased region" description="Basic residues" evidence="1">
    <location>
        <begin position="51"/>
        <end position="63"/>
    </location>
</feature>
<feature type="region of interest" description="Disordered" evidence="1">
    <location>
        <begin position="20"/>
        <end position="63"/>
    </location>
</feature>
<keyword evidence="4" id="KW-1185">Reference proteome</keyword>
<keyword evidence="2" id="KW-0732">Signal</keyword>
<sequence length="184" mass="20635">MKVQLLGVLGLLAAAATAAPHGDVGKALQPRDCSGSHREHHGKFECPPKKHDGHRHGHHDGHRHCRPCHEHKDPHRCRPIHFPPKVHRSHEIDESSLGIYLPGQLPHDRPVKFNYSKFCHGNRCSVPVEKLPGYPKLCHKKLVLTFDNDRVHSKGLSEVEKVVKVVVGCKDLVVKQRPICCCPP</sequence>
<feature type="chain" id="PRO_5001815598" evidence="2">
    <location>
        <begin position="19"/>
        <end position="184"/>
    </location>
</feature>
<protein>
    <submittedName>
        <fullName evidence="3">Uncharacterized protein</fullName>
    </submittedName>
</protein>
<feature type="compositionally biased region" description="Basic and acidic residues" evidence="1">
    <location>
        <begin position="34"/>
        <end position="50"/>
    </location>
</feature>
<accession>A0A086TBL3</accession>
<dbReference type="AlphaFoldDB" id="A0A086TBL3"/>
<name>A0A086TBL3_HAPC1</name>
<reference evidence="4" key="1">
    <citation type="journal article" date="2014" name="Genome Announc.">
        <title>Genome sequence and annotation of Acremonium chrysogenum, producer of the beta-lactam antibiotic cephalosporin C.</title>
        <authorList>
            <person name="Terfehr D."/>
            <person name="Dahlmann T.A."/>
            <person name="Specht T."/>
            <person name="Zadra I."/>
            <person name="Kuernsteiner H."/>
            <person name="Kueck U."/>
        </authorList>
    </citation>
    <scope>NUCLEOTIDE SEQUENCE [LARGE SCALE GENOMIC DNA]</scope>
    <source>
        <strain evidence="4">ATCC 11550 / CBS 779.69 / DSM 880 / IAM 14645 / JCM 23072 / IMI 49137</strain>
    </source>
</reference>
<comment type="caution">
    <text evidence="3">The sequence shown here is derived from an EMBL/GenBank/DDBJ whole genome shotgun (WGS) entry which is preliminary data.</text>
</comment>
<evidence type="ECO:0000313" key="4">
    <source>
        <dbReference type="Proteomes" id="UP000029964"/>
    </source>
</evidence>
<organism evidence="3 4">
    <name type="scientific">Hapsidospora chrysogenum (strain ATCC 11550 / CBS 779.69 / DSM 880 / IAM 14645 / JCM 23072 / IMI 49137)</name>
    <name type="common">Acremonium chrysogenum</name>
    <dbReference type="NCBI Taxonomy" id="857340"/>
    <lineage>
        <taxon>Eukaryota</taxon>
        <taxon>Fungi</taxon>
        <taxon>Dikarya</taxon>
        <taxon>Ascomycota</taxon>
        <taxon>Pezizomycotina</taxon>
        <taxon>Sordariomycetes</taxon>
        <taxon>Hypocreomycetidae</taxon>
        <taxon>Hypocreales</taxon>
        <taxon>Bionectriaceae</taxon>
        <taxon>Hapsidospora</taxon>
    </lineage>
</organism>
<evidence type="ECO:0000313" key="3">
    <source>
        <dbReference type="EMBL" id="KFH46745.1"/>
    </source>
</evidence>